<comment type="similarity">
    <text evidence="2 9">Belongs to the mitochondrial pyruvate carrier (MPC) (TC 2.A.105) family.</text>
</comment>
<keyword evidence="4" id="KW-0812">Transmembrane</keyword>
<comment type="subcellular location">
    <subcellularLocation>
        <location evidence="1 9">Mitochondrion inner membrane</location>
        <topology evidence="1 9">Multi-pass membrane protein</topology>
    </subcellularLocation>
</comment>
<evidence type="ECO:0000256" key="6">
    <source>
        <dbReference type="ARBA" id="ARBA00022989"/>
    </source>
</evidence>
<evidence type="ECO:0000256" key="5">
    <source>
        <dbReference type="ARBA" id="ARBA00022792"/>
    </source>
</evidence>
<keyword evidence="3 9" id="KW-0813">Transport</keyword>
<proteinExistence type="inferred from homology"/>
<dbReference type="EMBL" id="GECZ01032023">
    <property type="protein sequence ID" value="JAS37746.1"/>
    <property type="molecule type" value="Transcribed_RNA"/>
</dbReference>
<keyword evidence="5 9" id="KW-0999">Mitochondrion inner membrane</keyword>
<evidence type="ECO:0000256" key="3">
    <source>
        <dbReference type="ARBA" id="ARBA00022448"/>
    </source>
</evidence>
<gene>
    <name evidence="11" type="ORF">g.24848</name>
    <name evidence="10" type="ORF">g.24849</name>
</gene>
<evidence type="ECO:0000256" key="2">
    <source>
        <dbReference type="ARBA" id="ARBA00006416"/>
    </source>
</evidence>
<evidence type="ECO:0000256" key="8">
    <source>
        <dbReference type="ARBA" id="ARBA00023136"/>
    </source>
</evidence>
<dbReference type="PANTHER" id="PTHR14154">
    <property type="entry name" value="UPF0041 BRAIN PROTEIN 44-RELATED"/>
    <property type="match status" value="1"/>
</dbReference>
<dbReference type="AlphaFoldDB" id="A0A1B6EIL0"/>
<reference evidence="10" key="1">
    <citation type="submission" date="2015-11" db="EMBL/GenBank/DDBJ databases">
        <title>De novo transcriptome assembly of four potential Pierce s Disease insect vectors from Arizona vineyards.</title>
        <authorList>
            <person name="Tassone E.E."/>
        </authorList>
    </citation>
    <scope>NUCLEOTIDE SEQUENCE</scope>
</reference>
<keyword evidence="7 9" id="KW-0496">Mitochondrion</keyword>
<sequence length="118" mass="13402">MSLIYRKTIQIAEKFVPQQLQPLWNHPAGPKTVFFWAPCFKWGLVIAGIGDLQRPADKLSVSQSSALAATGLIWSRYSLVIIPKNWSLFSVNVFVAATSLYQLFRAIRYQQEISKESK</sequence>
<evidence type="ECO:0000256" key="7">
    <source>
        <dbReference type="ARBA" id="ARBA00023128"/>
    </source>
</evidence>
<comment type="function">
    <text evidence="9">Mediates the uptake of pyruvate into mitochondria.</text>
</comment>
<evidence type="ECO:0000313" key="10">
    <source>
        <dbReference type="EMBL" id="JAS37746.1"/>
    </source>
</evidence>
<keyword evidence="6" id="KW-1133">Transmembrane helix</keyword>
<evidence type="ECO:0000256" key="4">
    <source>
        <dbReference type="ARBA" id="ARBA00022692"/>
    </source>
</evidence>
<protein>
    <recommendedName>
        <fullName evidence="9">Mitochondrial pyruvate carrier</fullName>
    </recommendedName>
</protein>
<name>A0A1B6EIL0_9HEMI</name>
<evidence type="ECO:0000313" key="11">
    <source>
        <dbReference type="EMBL" id="JAS54144.1"/>
    </source>
</evidence>
<organism evidence="10">
    <name type="scientific">Cuerna arida</name>
    <dbReference type="NCBI Taxonomy" id="1464854"/>
    <lineage>
        <taxon>Eukaryota</taxon>
        <taxon>Metazoa</taxon>
        <taxon>Ecdysozoa</taxon>
        <taxon>Arthropoda</taxon>
        <taxon>Hexapoda</taxon>
        <taxon>Insecta</taxon>
        <taxon>Pterygota</taxon>
        <taxon>Neoptera</taxon>
        <taxon>Paraneoptera</taxon>
        <taxon>Hemiptera</taxon>
        <taxon>Auchenorrhyncha</taxon>
        <taxon>Membracoidea</taxon>
        <taxon>Cicadellidae</taxon>
        <taxon>Cicadellinae</taxon>
        <taxon>Proconiini</taxon>
        <taxon>Cuerna</taxon>
    </lineage>
</organism>
<dbReference type="Pfam" id="PF03650">
    <property type="entry name" value="MPC"/>
    <property type="match status" value="1"/>
</dbReference>
<dbReference type="InterPro" id="IPR005336">
    <property type="entry name" value="MPC"/>
</dbReference>
<evidence type="ECO:0000256" key="9">
    <source>
        <dbReference type="RuleBase" id="RU363100"/>
    </source>
</evidence>
<dbReference type="GO" id="GO:0006850">
    <property type="term" value="P:pyruvate import into mitochondria"/>
    <property type="evidence" value="ECO:0007669"/>
    <property type="project" value="InterPro"/>
</dbReference>
<dbReference type="GO" id="GO:0005743">
    <property type="term" value="C:mitochondrial inner membrane"/>
    <property type="evidence" value="ECO:0007669"/>
    <property type="project" value="UniProtKB-SubCell"/>
</dbReference>
<dbReference type="EMBL" id="GECZ01015625">
    <property type="protein sequence ID" value="JAS54144.1"/>
    <property type="molecule type" value="Transcribed_RNA"/>
</dbReference>
<keyword evidence="8" id="KW-0472">Membrane</keyword>
<evidence type="ECO:0000256" key="1">
    <source>
        <dbReference type="ARBA" id="ARBA00004448"/>
    </source>
</evidence>
<accession>A0A1B6EIL0</accession>